<gene>
    <name evidence="2" type="ORF">SAMN05216499_12770</name>
</gene>
<feature type="compositionally biased region" description="Acidic residues" evidence="1">
    <location>
        <begin position="277"/>
        <end position="287"/>
    </location>
</feature>
<dbReference type="Proteomes" id="UP000184111">
    <property type="component" value="Unassembled WGS sequence"/>
</dbReference>
<keyword evidence="3" id="KW-1185">Reference proteome</keyword>
<protein>
    <recommendedName>
        <fullName evidence="4">3'-phosphoadenosine 5'-phosphosulfate sulfotransferase (PAPS reductase)/FAD synthetase</fullName>
    </recommendedName>
</protein>
<reference evidence="2 3" key="1">
    <citation type="submission" date="2016-11" db="EMBL/GenBank/DDBJ databases">
        <authorList>
            <person name="Jaros S."/>
            <person name="Januszkiewicz K."/>
            <person name="Wedrychowicz H."/>
        </authorList>
    </citation>
    <scope>NUCLEOTIDE SEQUENCE [LARGE SCALE GENOMIC DNA]</scope>
    <source>
        <strain evidence="2 3">CGMCC 4.2025</strain>
    </source>
</reference>
<feature type="region of interest" description="Disordered" evidence="1">
    <location>
        <begin position="268"/>
        <end position="310"/>
    </location>
</feature>
<evidence type="ECO:0000313" key="3">
    <source>
        <dbReference type="Proteomes" id="UP000184111"/>
    </source>
</evidence>
<accession>A0A1M7PZ60</accession>
<dbReference type="EMBL" id="FRBI01000027">
    <property type="protein sequence ID" value="SHN23053.1"/>
    <property type="molecule type" value="Genomic_DNA"/>
</dbReference>
<name>A0A1M7PZ60_9ACTN</name>
<dbReference type="AlphaFoldDB" id="A0A1M7PZ60"/>
<dbReference type="STRING" id="310782.SAMN05216499_12770"/>
<organism evidence="2 3">
    <name type="scientific">Actinacidiphila paucisporea</name>
    <dbReference type="NCBI Taxonomy" id="310782"/>
    <lineage>
        <taxon>Bacteria</taxon>
        <taxon>Bacillati</taxon>
        <taxon>Actinomycetota</taxon>
        <taxon>Actinomycetes</taxon>
        <taxon>Kitasatosporales</taxon>
        <taxon>Streptomycetaceae</taxon>
        <taxon>Actinacidiphila</taxon>
    </lineage>
</organism>
<sequence length="310" mass="34081">MTTASTTPALRVLSLGAGQSTSLLLLAAEGRLPKLDAAIFADTGWEPRAVYEHLDRIEREVARPAGIPILRVSSGNIRDDALDPGKRFASMPLHILNADNGMGMSRRTGQYKIRPIKIQVRELLGHPYPKRIPKGTFVEQWIGISTDEFHRAKDTDVAYMRNRFPLIDLGLSRADCQRLLRERGFGSTPKSACLGCPYHGNRQWRTLRDTSPEEWADVVEFDAAIRAGNARANADGKPLLGTAFLHRSRVPLDQAPIDHVTAHERAAAQDNLSDAPAEAEAELELGEPDGCSPWSCRSGVPVQDDFDTTA</sequence>
<evidence type="ECO:0000256" key="1">
    <source>
        <dbReference type="SAM" id="MobiDB-lite"/>
    </source>
</evidence>
<evidence type="ECO:0008006" key="4">
    <source>
        <dbReference type="Google" id="ProtNLM"/>
    </source>
</evidence>
<proteinExistence type="predicted"/>
<evidence type="ECO:0000313" key="2">
    <source>
        <dbReference type="EMBL" id="SHN23053.1"/>
    </source>
</evidence>